<reference evidence="1" key="1">
    <citation type="journal article" date="2019" name="MBio">
        <title>Virus Genomes from Deep Sea Sediments Expand the Ocean Megavirome and Support Independent Origins of Viral Gigantism.</title>
        <authorList>
            <person name="Backstrom D."/>
            <person name="Yutin N."/>
            <person name="Jorgensen S.L."/>
            <person name="Dharamshi J."/>
            <person name="Homa F."/>
            <person name="Zaremba-Niedwiedzka K."/>
            <person name="Spang A."/>
            <person name="Wolf Y.I."/>
            <person name="Koonin E.V."/>
            <person name="Ettema T.J."/>
        </authorList>
    </citation>
    <scope>NUCLEOTIDE SEQUENCE</scope>
</reference>
<sequence>MSQTEKPSDNDALLREMLNVPLISPMFLPADDPLPVMLPMVRPADELSLALKLKIVENLSIMCFRYKYLITANGEREMNKEDYPPLMRELARVCKVLSEKWKDEAFDAATKMVLGFDAEMMAEVTESAIEIGKKDGILE</sequence>
<organism evidence="1">
    <name type="scientific">Marseillevirus LCMAC202</name>
    <dbReference type="NCBI Taxonomy" id="2506606"/>
    <lineage>
        <taxon>Viruses</taxon>
        <taxon>Varidnaviria</taxon>
        <taxon>Bamfordvirae</taxon>
        <taxon>Nucleocytoviricota</taxon>
        <taxon>Megaviricetes</taxon>
        <taxon>Pimascovirales</taxon>
        <taxon>Pimascovirales incertae sedis</taxon>
        <taxon>Marseilleviridae</taxon>
    </lineage>
</organism>
<protein>
    <submittedName>
        <fullName evidence="1">Uncharacterized protein</fullName>
    </submittedName>
</protein>
<proteinExistence type="predicted"/>
<accession>A0A481YYA8</accession>
<dbReference type="EMBL" id="MK500372">
    <property type="protein sequence ID" value="QBK87980.1"/>
    <property type="molecule type" value="Genomic_DNA"/>
</dbReference>
<gene>
    <name evidence="1" type="ORF">LCMAC202_03410</name>
</gene>
<evidence type="ECO:0000313" key="1">
    <source>
        <dbReference type="EMBL" id="QBK87980.1"/>
    </source>
</evidence>
<name>A0A481YYA8_9VIRU</name>